<organism evidence="1 2">
    <name type="scientific">Tsukamurella pulmonis</name>
    <dbReference type="NCBI Taxonomy" id="47312"/>
    <lineage>
        <taxon>Bacteria</taxon>
        <taxon>Bacillati</taxon>
        <taxon>Actinomycetota</taxon>
        <taxon>Actinomycetes</taxon>
        <taxon>Mycobacteriales</taxon>
        <taxon>Tsukamurellaceae</taxon>
        <taxon>Tsukamurella</taxon>
    </lineage>
</organism>
<gene>
    <name evidence="1" type="ORF">SAMN04489765_0093</name>
</gene>
<dbReference type="EMBL" id="FNLF01000002">
    <property type="protein sequence ID" value="SDQ35711.1"/>
    <property type="molecule type" value="Genomic_DNA"/>
</dbReference>
<protein>
    <submittedName>
        <fullName evidence="1">Uncharacterized protein</fullName>
    </submittedName>
</protein>
<dbReference type="STRING" id="47312.SAMN04489765_0093"/>
<evidence type="ECO:0000313" key="1">
    <source>
        <dbReference type="EMBL" id="SDQ35711.1"/>
    </source>
</evidence>
<dbReference type="RefSeq" id="WP_068563643.1">
    <property type="nucleotide sequence ID" value="NZ_FNLF01000002.1"/>
</dbReference>
<name>A0A1H1A876_9ACTN</name>
<dbReference type="Proteomes" id="UP000183053">
    <property type="component" value="Unassembled WGS sequence"/>
</dbReference>
<proteinExistence type="predicted"/>
<keyword evidence="2" id="KW-1185">Reference proteome</keyword>
<evidence type="ECO:0000313" key="2">
    <source>
        <dbReference type="Proteomes" id="UP000183053"/>
    </source>
</evidence>
<sequence length="106" mass="11631">MSIEDLIDPTLFEATNPSRRAATPEAKAAAVSAVRQLLERTTMSPHAATELVAKHIGKSGNSVRRWCEIAQVGRETALTPLRREYETKLEVMAELSRALAASKEDL</sequence>
<dbReference type="AlphaFoldDB" id="A0A1H1A876"/>
<reference evidence="2" key="1">
    <citation type="submission" date="2016-10" db="EMBL/GenBank/DDBJ databases">
        <authorList>
            <person name="Varghese N."/>
            <person name="Submissions S."/>
        </authorList>
    </citation>
    <scope>NUCLEOTIDE SEQUENCE [LARGE SCALE GENOMIC DNA]</scope>
    <source>
        <strain evidence="2">DSM 44142</strain>
    </source>
</reference>
<accession>A0A1H1A876</accession>